<proteinExistence type="predicted"/>
<accession>A0AA38XEC4</accession>
<protein>
    <submittedName>
        <fullName evidence="2">Uncharacterized protein</fullName>
    </submittedName>
</protein>
<evidence type="ECO:0000256" key="1">
    <source>
        <dbReference type="SAM" id="MobiDB-lite"/>
    </source>
</evidence>
<sequence>MSGYGFKGPSGQRIPVFVNRDEEKIAKTTFPISFNDAQKLSGDYVKRIYDSWDKLHAILLRKEETLRKRWTKKNPEQRERILRAAWSEIPESHRPDLRSLLSKPQMGTKLTASTKDAALFKWPYINIEDLRQQKPLLLYLNARGHNLPHRFSHLDQQAVLLGIAAGAFKSADLVAHVMLLTSQETRASYGKIVYYGDDIEAAFLYREGIQFNVGEGLLVLEVQARLLDFLLECCYGIFQDVPRGELPDGDLPLQPIAELGVANDHLKLFAAMSESSYKIPTKLDTHRLRQLIEAQKASAEDHIWELRQDPGYFQSMLFLYADHRLERLPDISGSLDRHHDDEVFWHNVTLQVVDRAYNQYLHWERLDRWAALLDDDCWGPFSALDPLERLPRGLEHTIWSMTKVAVEIIYGLRINLINATATSPELGAGYCRGPSVDGVRDTLARKNGRPTKDRLIQLFEVLFDPSALAVGQVGPWGVIDEIQRLINDRPDVQKRFSAYLYDMFSEFALVAYVWRELHNFFPWTNKFKSKEYLDMMHERDETDDVLKDVVTIRINLRQVLNEKKPGVLERVQNEGTDYDKSLLARLRQTGMDAVNAARVPLPIATSLRYPVDKPYTKANVEAMRAAENTLDTMWKNVDESFLKINKESLHGIFLRYADNSRELSRTQPWAPRPAPAYPVRVIDAHAEVPEAKAGTTEAEVVPRRPVIEGPRTKVKTRGQPDPSAPNVLTPPVGALDISTAEQLAKMQIGGSTGLEQADASTSRGHENSDTSAVESQTITTVRLKERDLKVFRTMFSTSHDPYQGSIDFKDFRHAMTRVGFGAEKLYGSVWHFTPGGNPQTKPEARLSASTGNRSIQFHEPHPSSEIPYKMARYLGRRLNRAYGWHGGMFVGKDEE</sequence>
<evidence type="ECO:0000313" key="2">
    <source>
        <dbReference type="EMBL" id="KAJ9611564.1"/>
    </source>
</evidence>
<dbReference type="Proteomes" id="UP001172673">
    <property type="component" value="Unassembled WGS sequence"/>
</dbReference>
<evidence type="ECO:0000313" key="3">
    <source>
        <dbReference type="Proteomes" id="UP001172673"/>
    </source>
</evidence>
<comment type="caution">
    <text evidence="2">The sequence shown here is derived from an EMBL/GenBank/DDBJ whole genome shotgun (WGS) entry which is preliminary data.</text>
</comment>
<dbReference type="EMBL" id="JAPDRK010000006">
    <property type="protein sequence ID" value="KAJ9611564.1"/>
    <property type="molecule type" value="Genomic_DNA"/>
</dbReference>
<feature type="region of interest" description="Disordered" evidence="1">
    <location>
        <begin position="751"/>
        <end position="777"/>
    </location>
</feature>
<dbReference type="PANTHER" id="PTHR40788">
    <property type="entry name" value="CLR5 DOMAIN-CONTAINING PROTEIN-RELATED"/>
    <property type="match status" value="1"/>
</dbReference>
<keyword evidence="3" id="KW-1185">Reference proteome</keyword>
<reference evidence="2" key="1">
    <citation type="submission" date="2022-10" db="EMBL/GenBank/DDBJ databases">
        <title>Culturing micro-colonial fungi from biological soil crusts in the Mojave desert and describing Neophaeococcomyces mojavensis, and introducing the new genera and species Taxawa tesnikishii.</title>
        <authorList>
            <person name="Kurbessoian T."/>
            <person name="Stajich J.E."/>
        </authorList>
    </citation>
    <scope>NUCLEOTIDE SEQUENCE</scope>
    <source>
        <strain evidence="2">TK_41</strain>
    </source>
</reference>
<feature type="region of interest" description="Disordered" evidence="1">
    <location>
        <begin position="691"/>
        <end position="732"/>
    </location>
</feature>
<name>A0AA38XEC4_9EURO</name>
<gene>
    <name evidence="2" type="ORF">H2200_004748</name>
</gene>
<organism evidence="2 3">
    <name type="scientific">Cladophialophora chaetospira</name>
    <dbReference type="NCBI Taxonomy" id="386627"/>
    <lineage>
        <taxon>Eukaryota</taxon>
        <taxon>Fungi</taxon>
        <taxon>Dikarya</taxon>
        <taxon>Ascomycota</taxon>
        <taxon>Pezizomycotina</taxon>
        <taxon>Eurotiomycetes</taxon>
        <taxon>Chaetothyriomycetidae</taxon>
        <taxon>Chaetothyriales</taxon>
        <taxon>Herpotrichiellaceae</taxon>
        <taxon>Cladophialophora</taxon>
    </lineage>
</organism>
<dbReference type="AlphaFoldDB" id="A0AA38XEC4"/>
<dbReference type="PANTHER" id="PTHR40788:SF2">
    <property type="entry name" value="CLR5 DOMAIN-CONTAINING PROTEIN"/>
    <property type="match status" value="1"/>
</dbReference>